<reference evidence="1" key="2">
    <citation type="submission" date="2020-09" db="EMBL/GenBank/DDBJ databases">
        <authorList>
            <person name="Sun Q."/>
            <person name="Zhou Y."/>
        </authorList>
    </citation>
    <scope>NUCLEOTIDE SEQUENCE</scope>
    <source>
        <strain evidence="1">CGMCC 1.12153</strain>
    </source>
</reference>
<protein>
    <submittedName>
        <fullName evidence="1">Uncharacterized protein</fullName>
    </submittedName>
</protein>
<comment type="caution">
    <text evidence="1">The sequence shown here is derived from an EMBL/GenBank/DDBJ whole genome shotgun (WGS) entry which is preliminary data.</text>
</comment>
<keyword evidence="2" id="KW-1185">Reference proteome</keyword>
<evidence type="ECO:0000313" key="1">
    <source>
        <dbReference type="EMBL" id="GGF16973.1"/>
    </source>
</evidence>
<dbReference type="EMBL" id="BMEL01000001">
    <property type="protein sequence ID" value="GGF16973.1"/>
    <property type="molecule type" value="Genomic_DNA"/>
</dbReference>
<proteinExistence type="predicted"/>
<dbReference type="AlphaFoldDB" id="A0A917EWM3"/>
<dbReference type="RefSeq" id="WP_188376762.1">
    <property type="nucleotide sequence ID" value="NZ_BMEL01000001.1"/>
</dbReference>
<accession>A0A917EWM3</accession>
<evidence type="ECO:0000313" key="2">
    <source>
        <dbReference type="Proteomes" id="UP000660110"/>
    </source>
</evidence>
<gene>
    <name evidence="1" type="ORF">GCM10010954_14540</name>
</gene>
<dbReference type="Proteomes" id="UP000660110">
    <property type="component" value="Unassembled WGS sequence"/>
</dbReference>
<organism evidence="1 2">
    <name type="scientific">Halobacillus andaensis</name>
    <dbReference type="NCBI Taxonomy" id="1176239"/>
    <lineage>
        <taxon>Bacteria</taxon>
        <taxon>Bacillati</taxon>
        <taxon>Bacillota</taxon>
        <taxon>Bacilli</taxon>
        <taxon>Bacillales</taxon>
        <taxon>Bacillaceae</taxon>
        <taxon>Halobacillus</taxon>
    </lineage>
</organism>
<sequence>MKKKLNMETQEGSKLIKELTVKVFQQITEKEVMELRKIFEVDSCKYQQLIKLKYIGPLGLLSLNYVITKEVEAVLYEFINEILHKVPVSGSNNYLKLEIQ</sequence>
<name>A0A917EWM3_HALAA</name>
<reference evidence="1" key="1">
    <citation type="journal article" date="2014" name="Int. J. Syst. Evol. Microbiol.">
        <title>Complete genome sequence of Corynebacterium casei LMG S-19264T (=DSM 44701T), isolated from a smear-ripened cheese.</title>
        <authorList>
            <consortium name="US DOE Joint Genome Institute (JGI-PGF)"/>
            <person name="Walter F."/>
            <person name="Albersmeier A."/>
            <person name="Kalinowski J."/>
            <person name="Ruckert C."/>
        </authorList>
    </citation>
    <scope>NUCLEOTIDE SEQUENCE</scope>
    <source>
        <strain evidence="1">CGMCC 1.12153</strain>
    </source>
</reference>